<comment type="caution">
    <text evidence="1">The sequence shown here is derived from an EMBL/GenBank/DDBJ whole genome shotgun (WGS) entry which is preliminary data.</text>
</comment>
<gene>
    <name evidence="1" type="ORF">JOQ06_008435</name>
</gene>
<evidence type="ECO:0000313" key="2">
    <source>
        <dbReference type="Proteomes" id="UP001219934"/>
    </source>
</evidence>
<keyword evidence="2" id="KW-1185">Reference proteome</keyword>
<feature type="non-terminal residue" evidence="1">
    <location>
        <position position="71"/>
    </location>
</feature>
<accession>A0AAD6AIW1</accession>
<feature type="non-terminal residue" evidence="1">
    <location>
        <position position="1"/>
    </location>
</feature>
<name>A0AAD6AIW1_9TELE</name>
<dbReference type="Proteomes" id="UP001219934">
    <property type="component" value="Unassembled WGS sequence"/>
</dbReference>
<evidence type="ECO:0000313" key="1">
    <source>
        <dbReference type="EMBL" id="KAJ4926254.1"/>
    </source>
</evidence>
<dbReference type="AlphaFoldDB" id="A0AAD6AIW1"/>
<protein>
    <submittedName>
        <fullName evidence="1">Uncharacterized protein</fullName>
    </submittedName>
</protein>
<sequence>SQPQLVSEGDGEGYTPLSDLVLLLRRKKELSCLGLKKVTKTKLSSSFKGSTCSPSKALIPNCTSPSTDFKK</sequence>
<reference evidence="1" key="1">
    <citation type="submission" date="2022-11" db="EMBL/GenBank/DDBJ databases">
        <title>Chromosome-level genome of Pogonophryne albipinna.</title>
        <authorList>
            <person name="Jo E."/>
        </authorList>
    </citation>
    <scope>NUCLEOTIDE SEQUENCE</scope>
    <source>
        <strain evidence="1">SGF0006</strain>
        <tissue evidence="1">Muscle</tissue>
    </source>
</reference>
<organism evidence="1 2">
    <name type="scientific">Pogonophryne albipinna</name>
    <dbReference type="NCBI Taxonomy" id="1090488"/>
    <lineage>
        <taxon>Eukaryota</taxon>
        <taxon>Metazoa</taxon>
        <taxon>Chordata</taxon>
        <taxon>Craniata</taxon>
        <taxon>Vertebrata</taxon>
        <taxon>Euteleostomi</taxon>
        <taxon>Actinopterygii</taxon>
        <taxon>Neopterygii</taxon>
        <taxon>Teleostei</taxon>
        <taxon>Neoteleostei</taxon>
        <taxon>Acanthomorphata</taxon>
        <taxon>Eupercaria</taxon>
        <taxon>Perciformes</taxon>
        <taxon>Notothenioidei</taxon>
        <taxon>Pogonophryne</taxon>
    </lineage>
</organism>
<proteinExistence type="predicted"/>
<dbReference type="EMBL" id="JAPTMU010000020">
    <property type="protein sequence ID" value="KAJ4926254.1"/>
    <property type="molecule type" value="Genomic_DNA"/>
</dbReference>